<gene>
    <name evidence="2" type="ORF">RB24_15715</name>
</gene>
<name>A0ABX9BZN2_9BURK</name>
<keyword evidence="1" id="KW-0812">Transmembrane</keyword>
<keyword evidence="1" id="KW-0472">Membrane</keyword>
<evidence type="ECO:0000256" key="1">
    <source>
        <dbReference type="SAM" id="Phobius"/>
    </source>
</evidence>
<comment type="caution">
    <text evidence="2">The sequence shown here is derived from an EMBL/GenBank/DDBJ whole genome shotgun (WGS) entry which is preliminary data.</text>
</comment>
<accession>A0ABX9BZN2</accession>
<proteinExistence type="predicted"/>
<feature type="transmembrane region" description="Helical" evidence="1">
    <location>
        <begin position="182"/>
        <end position="203"/>
    </location>
</feature>
<dbReference type="Proteomes" id="UP000248631">
    <property type="component" value="Unassembled WGS sequence"/>
</dbReference>
<dbReference type="InterPro" id="IPR048130">
    <property type="entry name" value="T6SS_ExIF-like"/>
</dbReference>
<reference evidence="2 3" key="1">
    <citation type="submission" date="2014-12" db="EMBL/GenBank/DDBJ databases">
        <title>Complete genome sequence of Herbaspirillum rubrisubalbicans Os38.</title>
        <authorList>
            <person name="Chen M."/>
            <person name="An Q."/>
        </authorList>
    </citation>
    <scope>NUCLEOTIDE SEQUENCE [LARGE SCALE GENOMIC DNA]</scope>
    <source>
        <strain evidence="2 3">Os38</strain>
    </source>
</reference>
<evidence type="ECO:0000313" key="2">
    <source>
        <dbReference type="EMBL" id="RAM63523.1"/>
    </source>
</evidence>
<keyword evidence="1" id="KW-1133">Transmembrane helix</keyword>
<sequence>MPSMETISPCQVTLGQVETGELIKISGTIRHYTCERGEASFVLTRKDKARMGMVSVALAAAGMGGQAIATASNAAGMQEEADYVEFDLDGKKVKGWLWRSPFKEGDVVDAAVVWQGEYFELVALANPADRTIALYPHCVRGRRAFYALVFRWWLIFAGVYPTVFTCLAFSLGRLSRHFFQLPFWLCWGGLVVGITFVIFMLMLQWTPFGKAAQRVFSVLGLKDPSGVDLKKTTKAQRKPGDPPEMGAFFFRY</sequence>
<feature type="transmembrane region" description="Helical" evidence="1">
    <location>
        <begin position="150"/>
        <end position="170"/>
    </location>
</feature>
<organism evidence="2 3">
    <name type="scientific">Herbaspirillum rubrisubalbicans</name>
    <dbReference type="NCBI Taxonomy" id="80842"/>
    <lineage>
        <taxon>Bacteria</taxon>
        <taxon>Pseudomonadati</taxon>
        <taxon>Pseudomonadota</taxon>
        <taxon>Betaproteobacteria</taxon>
        <taxon>Burkholderiales</taxon>
        <taxon>Oxalobacteraceae</taxon>
        <taxon>Herbaspirillum</taxon>
    </lineage>
</organism>
<keyword evidence="3" id="KW-1185">Reference proteome</keyword>
<dbReference type="RefSeq" id="WP_258398430.1">
    <property type="nucleotide sequence ID" value="NZ_JWJC01000009.1"/>
</dbReference>
<dbReference type="EMBL" id="JUGD01000018">
    <property type="protein sequence ID" value="RAM63523.1"/>
    <property type="molecule type" value="Genomic_DNA"/>
</dbReference>
<evidence type="ECO:0000313" key="3">
    <source>
        <dbReference type="Proteomes" id="UP000248631"/>
    </source>
</evidence>
<dbReference type="NCBIfam" id="NF041560">
    <property type="entry name" value="T6SS_Burk_ExIF"/>
    <property type="match status" value="1"/>
</dbReference>
<protein>
    <submittedName>
        <fullName evidence="2">Uncharacterized protein</fullName>
    </submittedName>
</protein>